<feature type="compositionally biased region" description="Basic and acidic residues" evidence="1">
    <location>
        <begin position="26"/>
        <end position="41"/>
    </location>
</feature>
<dbReference type="PROSITE" id="PS51257">
    <property type="entry name" value="PROKAR_LIPOPROTEIN"/>
    <property type="match status" value="1"/>
</dbReference>
<evidence type="ECO:0000313" key="3">
    <source>
        <dbReference type="EMBL" id="CAD7798491.1"/>
    </source>
</evidence>
<dbReference type="Proteomes" id="UP000662618">
    <property type="component" value="Unassembled WGS sequence"/>
</dbReference>
<feature type="chain" id="PRO_5040296250" description="Lipoprotein" evidence="2">
    <location>
        <begin position="20"/>
        <end position="85"/>
    </location>
</feature>
<evidence type="ECO:0000256" key="1">
    <source>
        <dbReference type="SAM" id="MobiDB-lite"/>
    </source>
</evidence>
<evidence type="ECO:0000313" key="4">
    <source>
        <dbReference type="Proteomes" id="UP000662618"/>
    </source>
</evidence>
<organism evidence="3 4">
    <name type="scientific">Chryseobacterium aquaeductus</name>
    <dbReference type="NCBI Taxonomy" id="2675056"/>
    <lineage>
        <taxon>Bacteria</taxon>
        <taxon>Pseudomonadati</taxon>
        <taxon>Bacteroidota</taxon>
        <taxon>Flavobacteriia</taxon>
        <taxon>Flavobacteriales</taxon>
        <taxon>Weeksellaceae</taxon>
        <taxon>Chryseobacterium group</taxon>
        <taxon>Chryseobacterium</taxon>
    </lineage>
</organism>
<reference evidence="3" key="1">
    <citation type="submission" date="2020-12" db="EMBL/GenBank/DDBJ databases">
        <authorList>
            <person name="Rodrigo-Torres L."/>
            <person name="Arahal R. D."/>
            <person name="Lucena T."/>
        </authorList>
    </citation>
    <scope>NUCLEOTIDE SEQUENCE</scope>
    <source>
        <strain evidence="3">CECT 9390</strain>
    </source>
</reference>
<feature type="compositionally biased region" description="Basic and acidic residues" evidence="1">
    <location>
        <begin position="63"/>
        <end position="76"/>
    </location>
</feature>
<gene>
    <name evidence="3" type="ORF">CHRY9390_00344</name>
</gene>
<feature type="region of interest" description="Disordered" evidence="1">
    <location>
        <begin position="26"/>
        <end position="85"/>
    </location>
</feature>
<accession>A0A9N8MEE4</accession>
<keyword evidence="2" id="KW-0732">Signal</keyword>
<feature type="signal peptide" evidence="2">
    <location>
        <begin position="1"/>
        <end position="19"/>
    </location>
</feature>
<dbReference type="AlphaFoldDB" id="A0A9N8MEE4"/>
<keyword evidence="4" id="KW-1185">Reference proteome</keyword>
<comment type="caution">
    <text evidence="3">The sequence shown here is derived from an EMBL/GenBank/DDBJ whole genome shotgun (WGS) entry which is preliminary data.</text>
</comment>
<name>A0A9N8MEE4_9FLAO</name>
<evidence type="ECO:0008006" key="5">
    <source>
        <dbReference type="Google" id="ProtNLM"/>
    </source>
</evidence>
<feature type="compositionally biased region" description="Polar residues" evidence="1">
    <location>
        <begin position="46"/>
        <end position="61"/>
    </location>
</feature>
<evidence type="ECO:0000256" key="2">
    <source>
        <dbReference type="SAM" id="SignalP"/>
    </source>
</evidence>
<protein>
    <recommendedName>
        <fullName evidence="5">Lipoprotein</fullName>
    </recommendedName>
</protein>
<dbReference type="EMBL" id="CAJIMS010000001">
    <property type="protein sequence ID" value="CAD7798491.1"/>
    <property type="molecule type" value="Genomic_DNA"/>
</dbReference>
<sequence length="85" mass="9297">MKKLFIGAILGLLTLGSCAQNKENREEFKANHDKDALRNDMGDSAVANSEQNPSDTTNLANDTIKKPTDYESKESRPNTQVGGSR</sequence>
<dbReference type="RefSeq" id="WP_162086570.1">
    <property type="nucleotide sequence ID" value="NZ_CAJIMS010000001.1"/>
</dbReference>
<proteinExistence type="predicted"/>